<proteinExistence type="predicted"/>
<accession>A0ACC4DJA5</accession>
<dbReference type="EMBL" id="JBGNUJ010000008">
    <property type="protein sequence ID" value="KAL3956173.1"/>
    <property type="molecule type" value="Genomic_DNA"/>
</dbReference>
<comment type="caution">
    <text evidence="1">The sequence shown here is derived from an EMBL/GenBank/DDBJ whole genome shotgun (WGS) entry which is preliminary data.</text>
</comment>
<reference evidence="1" key="1">
    <citation type="submission" date="2024-12" db="EMBL/GenBank/DDBJ databases">
        <title>Comparative genomics and development of molecular markers within Purpureocillium lilacinum and among Purpureocillium species.</title>
        <authorList>
            <person name="Yeh Z.-Y."/>
            <person name="Ni N.-T."/>
            <person name="Lo P.-H."/>
            <person name="Mushyakhwo K."/>
            <person name="Lin C.-F."/>
            <person name="Nai Y.-S."/>
        </authorList>
    </citation>
    <scope>NUCLEOTIDE SEQUENCE</scope>
    <source>
        <strain evidence="1">NCHU-NPUST-175</strain>
    </source>
</reference>
<dbReference type="Proteomes" id="UP001638806">
    <property type="component" value="Unassembled WGS sequence"/>
</dbReference>
<name>A0ACC4DJA5_PURLI</name>
<evidence type="ECO:0000313" key="1">
    <source>
        <dbReference type="EMBL" id="KAL3956173.1"/>
    </source>
</evidence>
<protein>
    <submittedName>
        <fullName evidence="1">Uncharacterized protein</fullName>
    </submittedName>
</protein>
<gene>
    <name evidence="1" type="ORF">ACCO45_009019</name>
</gene>
<evidence type="ECO:0000313" key="2">
    <source>
        <dbReference type="Proteomes" id="UP001638806"/>
    </source>
</evidence>
<keyword evidence="2" id="KW-1185">Reference proteome</keyword>
<sequence length="154" mass="17043">MVSIALAAPRCLLECAAVAPATLGSVRYTVLYSAHALSLPSWPFGRRLPAHLPTCGRAKPMPAWSRGRQTQTARGLSSVAERHPSRSTPPVLGWPPLHPYAVTTESPEDHAPDHTLRAPSRRAILQYSYDCYSNVEPRDMIPRIPLSRRSQMPR</sequence>
<organism evidence="1 2">
    <name type="scientific">Purpureocillium lilacinum</name>
    <name type="common">Paecilomyces lilacinus</name>
    <dbReference type="NCBI Taxonomy" id="33203"/>
    <lineage>
        <taxon>Eukaryota</taxon>
        <taxon>Fungi</taxon>
        <taxon>Dikarya</taxon>
        <taxon>Ascomycota</taxon>
        <taxon>Pezizomycotina</taxon>
        <taxon>Sordariomycetes</taxon>
        <taxon>Hypocreomycetidae</taxon>
        <taxon>Hypocreales</taxon>
        <taxon>Ophiocordycipitaceae</taxon>
        <taxon>Purpureocillium</taxon>
    </lineage>
</organism>